<comment type="caution">
    <text evidence="1">The sequence shown here is derived from an EMBL/GenBank/DDBJ whole genome shotgun (WGS) entry which is preliminary data.</text>
</comment>
<gene>
    <name evidence="1" type="ORF">M9458_013036</name>
</gene>
<accession>A0ABD0QX87</accession>
<feature type="non-terminal residue" evidence="1">
    <location>
        <position position="53"/>
    </location>
</feature>
<proteinExistence type="predicted"/>
<feature type="non-terminal residue" evidence="1">
    <location>
        <position position="1"/>
    </location>
</feature>
<name>A0ABD0QX87_CIRMR</name>
<reference evidence="1 2" key="1">
    <citation type="submission" date="2024-05" db="EMBL/GenBank/DDBJ databases">
        <title>Genome sequencing and assembly of Indian major carp, Cirrhinus mrigala (Hamilton, 1822).</title>
        <authorList>
            <person name="Mohindra V."/>
            <person name="Chowdhury L.M."/>
            <person name="Lal K."/>
            <person name="Jena J.K."/>
        </authorList>
    </citation>
    <scope>NUCLEOTIDE SEQUENCE [LARGE SCALE GENOMIC DNA]</scope>
    <source>
        <strain evidence="1">CM1030</strain>
        <tissue evidence="1">Blood</tissue>
    </source>
</reference>
<protein>
    <submittedName>
        <fullName evidence="1">Uncharacterized protein</fullName>
    </submittedName>
</protein>
<organism evidence="1 2">
    <name type="scientific">Cirrhinus mrigala</name>
    <name type="common">Mrigala</name>
    <dbReference type="NCBI Taxonomy" id="683832"/>
    <lineage>
        <taxon>Eukaryota</taxon>
        <taxon>Metazoa</taxon>
        <taxon>Chordata</taxon>
        <taxon>Craniata</taxon>
        <taxon>Vertebrata</taxon>
        <taxon>Euteleostomi</taxon>
        <taxon>Actinopterygii</taxon>
        <taxon>Neopterygii</taxon>
        <taxon>Teleostei</taxon>
        <taxon>Ostariophysi</taxon>
        <taxon>Cypriniformes</taxon>
        <taxon>Cyprinidae</taxon>
        <taxon>Labeoninae</taxon>
        <taxon>Labeonini</taxon>
        <taxon>Cirrhinus</taxon>
    </lineage>
</organism>
<keyword evidence="2" id="KW-1185">Reference proteome</keyword>
<dbReference type="EMBL" id="JAMKFB020000006">
    <property type="protein sequence ID" value="KAL0190338.1"/>
    <property type="molecule type" value="Genomic_DNA"/>
</dbReference>
<dbReference type="Proteomes" id="UP001529510">
    <property type="component" value="Unassembled WGS sequence"/>
</dbReference>
<evidence type="ECO:0000313" key="1">
    <source>
        <dbReference type="EMBL" id="KAL0190338.1"/>
    </source>
</evidence>
<evidence type="ECO:0000313" key="2">
    <source>
        <dbReference type="Proteomes" id="UP001529510"/>
    </source>
</evidence>
<sequence length="53" mass="5665">SLCLNNLPFPPSLLRADYRSAQALSGPDNRAVYCRGFEGCGCPASRQHGGGRK</sequence>
<dbReference type="AlphaFoldDB" id="A0ABD0QX87"/>